<name>A0A918ZL57_9ACTN</name>
<keyword evidence="1" id="KW-0732">Signal</keyword>
<dbReference type="Proteomes" id="UP000608024">
    <property type="component" value="Unassembled WGS sequence"/>
</dbReference>
<organism evidence="2 3">
    <name type="scientific">Streptomyces longispororuber</name>
    <dbReference type="NCBI Taxonomy" id="68230"/>
    <lineage>
        <taxon>Bacteria</taxon>
        <taxon>Bacillati</taxon>
        <taxon>Actinomycetota</taxon>
        <taxon>Actinomycetes</taxon>
        <taxon>Kitasatosporales</taxon>
        <taxon>Streptomycetaceae</taxon>
        <taxon>Streptomyces</taxon>
    </lineage>
</organism>
<reference evidence="2" key="2">
    <citation type="submission" date="2020-09" db="EMBL/GenBank/DDBJ databases">
        <authorList>
            <person name="Sun Q."/>
            <person name="Ohkuma M."/>
        </authorList>
    </citation>
    <scope>NUCLEOTIDE SEQUENCE</scope>
    <source>
        <strain evidence="2">JCM 4784</strain>
    </source>
</reference>
<proteinExistence type="predicted"/>
<sequence>MSSTNKKVLAGSVLTLAATGMAVTPATADEEVHGHSTQNIEIIRDLCPTVHDIDAVITIEVLDQARAFQCNEIRQKSRYVSDAGAPALPVLGMVQG</sequence>
<evidence type="ECO:0000256" key="1">
    <source>
        <dbReference type="SAM" id="SignalP"/>
    </source>
</evidence>
<protein>
    <recommendedName>
        <fullName evidence="4">Secreted protein</fullName>
    </recommendedName>
</protein>
<accession>A0A918ZL57</accession>
<keyword evidence="3" id="KW-1185">Reference proteome</keyword>
<reference evidence="2" key="1">
    <citation type="journal article" date="2014" name="Int. J. Syst. Evol. Microbiol.">
        <title>Complete genome sequence of Corynebacterium casei LMG S-19264T (=DSM 44701T), isolated from a smear-ripened cheese.</title>
        <authorList>
            <consortium name="US DOE Joint Genome Institute (JGI-PGF)"/>
            <person name="Walter F."/>
            <person name="Albersmeier A."/>
            <person name="Kalinowski J."/>
            <person name="Ruckert C."/>
        </authorList>
    </citation>
    <scope>NUCLEOTIDE SEQUENCE</scope>
    <source>
        <strain evidence="2">JCM 4784</strain>
    </source>
</reference>
<evidence type="ECO:0000313" key="2">
    <source>
        <dbReference type="EMBL" id="GHE55635.1"/>
    </source>
</evidence>
<comment type="caution">
    <text evidence="2">The sequence shown here is derived from an EMBL/GenBank/DDBJ whole genome shotgun (WGS) entry which is preliminary data.</text>
</comment>
<evidence type="ECO:0000313" key="3">
    <source>
        <dbReference type="Proteomes" id="UP000608024"/>
    </source>
</evidence>
<dbReference type="RefSeq" id="WP_190136081.1">
    <property type="nucleotide sequence ID" value="NZ_BNBT01000030.1"/>
</dbReference>
<gene>
    <name evidence="2" type="ORF">GCM10018785_26290</name>
</gene>
<dbReference type="EMBL" id="BNBT01000030">
    <property type="protein sequence ID" value="GHE55635.1"/>
    <property type="molecule type" value="Genomic_DNA"/>
</dbReference>
<evidence type="ECO:0008006" key="4">
    <source>
        <dbReference type="Google" id="ProtNLM"/>
    </source>
</evidence>
<feature type="chain" id="PRO_5037504903" description="Secreted protein" evidence="1">
    <location>
        <begin position="29"/>
        <end position="96"/>
    </location>
</feature>
<feature type="signal peptide" evidence="1">
    <location>
        <begin position="1"/>
        <end position="28"/>
    </location>
</feature>
<dbReference type="AlphaFoldDB" id="A0A918ZL57"/>